<reference evidence="1 2" key="1">
    <citation type="submission" date="2019-09" db="EMBL/GenBank/DDBJ databases">
        <title>Isolation of a novel species in the genus Cupriavidus from patients with sepsis using whole genome sequencing.</title>
        <authorList>
            <person name="Kweon O.J."/>
            <person name="Lee M.-K."/>
        </authorList>
    </citation>
    <scope>NUCLEOTIDE SEQUENCE [LARGE SCALE GENOMIC DNA]</scope>
    <source>
        <strain evidence="1 2">MKL-01</strain>
    </source>
</reference>
<keyword evidence="2" id="KW-1185">Reference proteome</keyword>
<evidence type="ECO:0000313" key="2">
    <source>
        <dbReference type="Proteomes" id="UP000324324"/>
    </source>
</evidence>
<proteinExistence type="predicted"/>
<feature type="non-terminal residue" evidence="1">
    <location>
        <position position="1"/>
    </location>
</feature>
<dbReference type="Proteomes" id="UP000324324">
    <property type="component" value="Unassembled WGS sequence"/>
</dbReference>
<evidence type="ECO:0000313" key="1">
    <source>
        <dbReference type="EMBL" id="KAA6118313.1"/>
    </source>
</evidence>
<comment type="caution">
    <text evidence="1">The sequence shown here is derived from an EMBL/GenBank/DDBJ whole genome shotgun (WGS) entry which is preliminary data.</text>
</comment>
<gene>
    <name evidence="1" type="ORF">F1599_22045</name>
</gene>
<dbReference type="PANTHER" id="PTHR43123">
    <property type="entry name" value="POLYSACCHARIDE DEACETYLASE-RELATED"/>
    <property type="match status" value="1"/>
</dbReference>
<dbReference type="AlphaFoldDB" id="A0A5M8A563"/>
<name>A0A5M8A563_9BURK</name>
<protein>
    <submittedName>
        <fullName evidence="1">Allantoinase</fullName>
    </submittedName>
</protein>
<dbReference type="SUPFAM" id="SSF88713">
    <property type="entry name" value="Glycoside hydrolase/deacetylase"/>
    <property type="match status" value="1"/>
</dbReference>
<dbReference type="EMBL" id="VWRN01000054">
    <property type="protein sequence ID" value="KAA6118313.1"/>
    <property type="molecule type" value="Genomic_DNA"/>
</dbReference>
<organism evidence="1 2">
    <name type="scientific">Cupriavidus cauae</name>
    <dbReference type="NCBI Taxonomy" id="2608999"/>
    <lineage>
        <taxon>Bacteria</taxon>
        <taxon>Pseudomonadati</taxon>
        <taxon>Pseudomonadota</taxon>
        <taxon>Betaproteobacteria</taxon>
        <taxon>Burkholderiales</taxon>
        <taxon>Burkholderiaceae</taxon>
        <taxon>Cupriavidus</taxon>
    </lineage>
</organism>
<dbReference type="InterPro" id="IPR011330">
    <property type="entry name" value="Glyco_hydro/deAcase_b/a-brl"/>
</dbReference>
<accession>A0A5M8A563</accession>
<dbReference type="PANTHER" id="PTHR43123:SF1">
    <property type="entry name" value="POLYSACCHARIDE DEACETYLASE-RELATED"/>
    <property type="match status" value="1"/>
</dbReference>
<dbReference type="GO" id="GO:0005975">
    <property type="term" value="P:carbohydrate metabolic process"/>
    <property type="evidence" value="ECO:0007669"/>
    <property type="project" value="InterPro"/>
</dbReference>
<sequence length="49" mass="5928">RLLGRPGRFRALQRFLDYVQSHDKVWIARRIDIARHWIETHPYTASAPR</sequence>
<dbReference type="Gene3D" id="3.20.20.370">
    <property type="entry name" value="Glycoside hydrolase/deacetylase"/>
    <property type="match status" value="1"/>
</dbReference>